<evidence type="ECO:0000313" key="1">
    <source>
        <dbReference type="EMBL" id="TCK04913.1"/>
    </source>
</evidence>
<comment type="caution">
    <text evidence="1">The sequence shown here is derived from an EMBL/GenBank/DDBJ whole genome shotgun (WGS) entry which is preliminary data.</text>
</comment>
<proteinExistence type="predicted"/>
<dbReference type="EMBL" id="SMFU01000010">
    <property type="protein sequence ID" value="TCK04913.1"/>
    <property type="molecule type" value="Genomic_DNA"/>
</dbReference>
<sequence>MAAGFRVWRQMYSLHQKRIFAPNMCEIHLILSLCIQGLLRNGCLVYTEGLEKGRLLVTALRHRGDA</sequence>
<reference evidence="1 2" key="1">
    <citation type="submission" date="2019-03" db="EMBL/GenBank/DDBJ databases">
        <title>Genomic Encyclopedia of Archaeal and Bacterial Type Strains, Phase II (KMG-II): from individual species to whole genera.</title>
        <authorList>
            <person name="Goeker M."/>
        </authorList>
    </citation>
    <scope>NUCLEOTIDE SEQUENCE [LARGE SCALE GENOMIC DNA]</scope>
    <source>
        <strain evidence="1 2">DSM 27697</strain>
    </source>
</reference>
<dbReference type="Proteomes" id="UP000294546">
    <property type="component" value="Unassembled WGS sequence"/>
</dbReference>
<accession>A0A4R1GDH0</accession>
<dbReference type="AlphaFoldDB" id="A0A4R1GDH0"/>
<keyword evidence="2" id="KW-1185">Reference proteome</keyword>
<gene>
    <name evidence="1" type="ORF">CLV83_3363</name>
</gene>
<name>A0A4R1GDH0_9GAMM</name>
<evidence type="ECO:0000313" key="2">
    <source>
        <dbReference type="Proteomes" id="UP000294546"/>
    </source>
</evidence>
<organism evidence="1 2">
    <name type="scientific">Marinobacterium mangrovicola</name>
    <dbReference type="NCBI Taxonomy" id="1476959"/>
    <lineage>
        <taxon>Bacteria</taxon>
        <taxon>Pseudomonadati</taxon>
        <taxon>Pseudomonadota</taxon>
        <taxon>Gammaproteobacteria</taxon>
        <taxon>Oceanospirillales</taxon>
        <taxon>Oceanospirillaceae</taxon>
        <taxon>Marinobacterium</taxon>
    </lineage>
</organism>
<protein>
    <submittedName>
        <fullName evidence="1">Uncharacterized protein</fullName>
    </submittedName>
</protein>